<dbReference type="Pfam" id="PF07715">
    <property type="entry name" value="Plug"/>
    <property type="match status" value="1"/>
</dbReference>
<dbReference type="InterPro" id="IPR000531">
    <property type="entry name" value="Beta-barrel_TonB"/>
</dbReference>
<protein>
    <submittedName>
        <fullName evidence="12">Iron complex outermembrane recepter protein</fullName>
    </submittedName>
</protein>
<feature type="domain" description="TonB-dependent receptor plug" evidence="11">
    <location>
        <begin position="130"/>
        <end position="251"/>
    </location>
</feature>
<dbReference type="InterPro" id="IPR008969">
    <property type="entry name" value="CarboxyPept-like_regulatory"/>
</dbReference>
<dbReference type="STRING" id="390242.SAMN04488024_10822"/>
<keyword evidence="5 9" id="KW-0798">TonB box</keyword>
<evidence type="ECO:0000259" key="10">
    <source>
        <dbReference type="Pfam" id="PF00593"/>
    </source>
</evidence>
<dbReference type="Gene3D" id="2.60.40.1120">
    <property type="entry name" value="Carboxypeptidase-like, regulatory domain"/>
    <property type="match status" value="1"/>
</dbReference>
<dbReference type="Pfam" id="PF13715">
    <property type="entry name" value="CarbopepD_reg_2"/>
    <property type="match status" value="1"/>
</dbReference>
<dbReference type="Pfam" id="PF00593">
    <property type="entry name" value="TonB_dep_Rec_b-barrel"/>
    <property type="match status" value="1"/>
</dbReference>
<evidence type="ECO:0000259" key="11">
    <source>
        <dbReference type="Pfam" id="PF07715"/>
    </source>
</evidence>
<evidence type="ECO:0000256" key="4">
    <source>
        <dbReference type="ARBA" id="ARBA00022692"/>
    </source>
</evidence>
<organism evidence="12 13">
    <name type="scientific">Pedobacter soli</name>
    <dbReference type="NCBI Taxonomy" id="390242"/>
    <lineage>
        <taxon>Bacteria</taxon>
        <taxon>Pseudomonadati</taxon>
        <taxon>Bacteroidota</taxon>
        <taxon>Sphingobacteriia</taxon>
        <taxon>Sphingobacteriales</taxon>
        <taxon>Sphingobacteriaceae</taxon>
        <taxon>Pedobacter</taxon>
    </lineage>
</organism>
<dbReference type="SUPFAM" id="SSF49464">
    <property type="entry name" value="Carboxypeptidase regulatory domain-like"/>
    <property type="match status" value="1"/>
</dbReference>
<dbReference type="AlphaFoldDB" id="A0A1G6XSI6"/>
<dbReference type="PANTHER" id="PTHR47234:SF3">
    <property type="entry name" value="SECRETIN_TONB SHORT N-TERMINAL DOMAIN-CONTAINING PROTEIN"/>
    <property type="match status" value="1"/>
</dbReference>
<evidence type="ECO:0000256" key="6">
    <source>
        <dbReference type="ARBA" id="ARBA00023136"/>
    </source>
</evidence>
<reference evidence="13" key="1">
    <citation type="submission" date="2016-10" db="EMBL/GenBank/DDBJ databases">
        <authorList>
            <person name="Varghese N."/>
            <person name="Submissions S."/>
        </authorList>
    </citation>
    <scope>NUCLEOTIDE SEQUENCE [LARGE SCALE GENOMIC DNA]</scope>
    <source>
        <strain evidence="13">DSM 18609</strain>
    </source>
</reference>
<dbReference type="GO" id="GO:0009279">
    <property type="term" value="C:cell outer membrane"/>
    <property type="evidence" value="ECO:0007669"/>
    <property type="project" value="UniProtKB-SubCell"/>
</dbReference>
<dbReference type="Gene3D" id="2.40.170.20">
    <property type="entry name" value="TonB-dependent receptor, beta-barrel domain"/>
    <property type="match status" value="1"/>
</dbReference>
<dbReference type="Gene3D" id="2.170.130.10">
    <property type="entry name" value="TonB-dependent receptor, plug domain"/>
    <property type="match status" value="1"/>
</dbReference>
<dbReference type="InterPro" id="IPR012910">
    <property type="entry name" value="Plug_dom"/>
</dbReference>
<evidence type="ECO:0000256" key="5">
    <source>
        <dbReference type="ARBA" id="ARBA00023077"/>
    </source>
</evidence>
<comment type="similarity">
    <text evidence="8 9">Belongs to the TonB-dependent receptor family.</text>
</comment>
<feature type="domain" description="TonB-dependent receptor-like beta-barrel" evidence="10">
    <location>
        <begin position="409"/>
        <end position="892"/>
    </location>
</feature>
<evidence type="ECO:0000256" key="2">
    <source>
        <dbReference type="ARBA" id="ARBA00022448"/>
    </source>
</evidence>
<keyword evidence="3 8" id="KW-1134">Transmembrane beta strand</keyword>
<name>A0A1G6XSI6_9SPHI</name>
<dbReference type="SUPFAM" id="SSF56935">
    <property type="entry name" value="Porins"/>
    <property type="match status" value="1"/>
</dbReference>
<evidence type="ECO:0000256" key="8">
    <source>
        <dbReference type="PROSITE-ProRule" id="PRU01360"/>
    </source>
</evidence>
<evidence type="ECO:0000313" key="13">
    <source>
        <dbReference type="Proteomes" id="UP000199455"/>
    </source>
</evidence>
<dbReference type="Proteomes" id="UP000199455">
    <property type="component" value="Unassembled WGS sequence"/>
</dbReference>
<dbReference type="PROSITE" id="PS52016">
    <property type="entry name" value="TONB_DEPENDENT_REC_3"/>
    <property type="match status" value="1"/>
</dbReference>
<dbReference type="InterPro" id="IPR039426">
    <property type="entry name" value="TonB-dep_rcpt-like"/>
</dbReference>
<keyword evidence="6 8" id="KW-0472">Membrane</keyword>
<sequence>MRNSSCYAQILTHKMKKNILIITTILFFAINAFAQKRFITGVVTSADDQTPIPGVSVKVKGLNDGASTKRDGSYQVAIRNGKVLQFSFVGYKTQEVEIDQQSVINVSLVPLASSLDEVSIVGSHNANRTKLNSANPVDIIDLKALQESAPQVSVTQLLQYVSPSFHSSVSGGGDAASATSTAQLRGLGVDQLLVLINGKRRHKSSNISWGGLGNGATGYDLNAIPTGAIERIEILRDGAAAQYGSDAIAGVINIVLKKSTEELSLTSTASARRRGDGLTTRTSSNYGLKLGNKGGYLNLTGEFATQAVSLPVGDSESGLYIGPAYGGGANTRGFDQIYTKEIDDAILASRGIDRHYFDQRGSTNKAIDGLLFFNASVPLKDDVELYSFGGISHRTSQFTAVYRLPGWTERNNTFIYPDGFLPAMDNILSDKSLAIGVKAKVKNWKVDISNVYGINDFSNVISNSLNASLGQRSPRKFDAGSYNASQNTTGLDFSRYFDKVLSGLNVAFGGQYRVETYQIIAGEEASYSKADLRAIYGIDTTATGIPYTTSLGLTPLNGLSPGSQIHAGFRPSNEVNVSRSISAAYLDAELNVTSKWLVSGALRVENYSDFGSVFTYKAASRFGITNWLGVRASINSGFRAPDLAQFYYTETSTTFQNGVAIDQVTANNVNPATTALGIPALKAEKSKGYTAGFTASPLANVELTVDAYQIDIKDRVGNTGRFSATDTNLPADVRALFVQTGTVQAKFFYNSFSTRTRGIEVAGSYKFLFENGGNASFLASANFLDTKLTNVNTPKGLEAYRYIIFDESEQARVTNNIPSTKISLQGTYNYKKLNLLLRTVYFGSVVSVSQLNANFPKPDYYYQTFSPIWVTDISVGYKLTNNLLATVGANNLFNVLGDYSIPAPGSNITRNPGPGGAQAGTNAGIQPFVRLSAKF</sequence>
<evidence type="ECO:0000313" key="12">
    <source>
        <dbReference type="EMBL" id="SDD81100.1"/>
    </source>
</evidence>
<evidence type="ECO:0000256" key="1">
    <source>
        <dbReference type="ARBA" id="ARBA00004571"/>
    </source>
</evidence>
<dbReference type="EMBL" id="FMZH01000008">
    <property type="protein sequence ID" value="SDD81100.1"/>
    <property type="molecule type" value="Genomic_DNA"/>
</dbReference>
<evidence type="ECO:0000256" key="9">
    <source>
        <dbReference type="RuleBase" id="RU003357"/>
    </source>
</evidence>
<dbReference type="InterPro" id="IPR036942">
    <property type="entry name" value="Beta-barrel_TonB_sf"/>
</dbReference>
<keyword evidence="7 8" id="KW-0998">Cell outer membrane</keyword>
<dbReference type="InterPro" id="IPR037066">
    <property type="entry name" value="Plug_dom_sf"/>
</dbReference>
<gene>
    <name evidence="12" type="ORF">SAMN04488024_10822</name>
</gene>
<evidence type="ECO:0000256" key="7">
    <source>
        <dbReference type="ARBA" id="ARBA00023237"/>
    </source>
</evidence>
<evidence type="ECO:0000256" key="3">
    <source>
        <dbReference type="ARBA" id="ARBA00022452"/>
    </source>
</evidence>
<keyword evidence="2 8" id="KW-0813">Transport</keyword>
<comment type="subcellular location">
    <subcellularLocation>
        <location evidence="1 8">Cell outer membrane</location>
        <topology evidence="1 8">Multi-pass membrane protein</topology>
    </subcellularLocation>
</comment>
<accession>A0A1G6XSI6</accession>
<keyword evidence="4 8" id="KW-0812">Transmembrane</keyword>
<keyword evidence="13" id="KW-1185">Reference proteome</keyword>
<dbReference type="PANTHER" id="PTHR47234">
    <property type="match status" value="1"/>
</dbReference>
<proteinExistence type="inferred from homology"/>